<gene>
    <name evidence="2" type="ORF">SKAU_G00291770</name>
</gene>
<dbReference type="Proteomes" id="UP001152622">
    <property type="component" value="Chromosome 12"/>
</dbReference>
<comment type="caution">
    <text evidence="2">The sequence shown here is derived from an EMBL/GenBank/DDBJ whole genome shotgun (WGS) entry which is preliminary data.</text>
</comment>
<dbReference type="EMBL" id="JAINUF010000012">
    <property type="protein sequence ID" value="KAJ8344984.1"/>
    <property type="molecule type" value="Genomic_DNA"/>
</dbReference>
<reference evidence="2" key="1">
    <citation type="journal article" date="2023" name="Science">
        <title>Genome structures resolve the early diversification of teleost fishes.</title>
        <authorList>
            <person name="Parey E."/>
            <person name="Louis A."/>
            <person name="Montfort J."/>
            <person name="Bouchez O."/>
            <person name="Roques C."/>
            <person name="Iampietro C."/>
            <person name="Lluch J."/>
            <person name="Castinel A."/>
            <person name="Donnadieu C."/>
            <person name="Desvignes T."/>
            <person name="Floi Bucao C."/>
            <person name="Jouanno E."/>
            <person name="Wen M."/>
            <person name="Mejri S."/>
            <person name="Dirks R."/>
            <person name="Jansen H."/>
            <person name="Henkel C."/>
            <person name="Chen W.J."/>
            <person name="Zahm M."/>
            <person name="Cabau C."/>
            <person name="Klopp C."/>
            <person name="Thompson A.W."/>
            <person name="Robinson-Rechavi M."/>
            <person name="Braasch I."/>
            <person name="Lecointre G."/>
            <person name="Bobe J."/>
            <person name="Postlethwait J.H."/>
            <person name="Berthelot C."/>
            <person name="Roest Crollius H."/>
            <person name="Guiguen Y."/>
        </authorList>
    </citation>
    <scope>NUCLEOTIDE SEQUENCE</scope>
    <source>
        <strain evidence="2">WJC10195</strain>
    </source>
</reference>
<evidence type="ECO:0000313" key="3">
    <source>
        <dbReference type="Proteomes" id="UP001152622"/>
    </source>
</evidence>
<dbReference type="AlphaFoldDB" id="A0A9Q1IM60"/>
<evidence type="ECO:0000313" key="2">
    <source>
        <dbReference type="EMBL" id="KAJ8344984.1"/>
    </source>
</evidence>
<protein>
    <submittedName>
        <fullName evidence="2">Uncharacterized protein</fullName>
    </submittedName>
</protein>
<evidence type="ECO:0000256" key="1">
    <source>
        <dbReference type="SAM" id="MobiDB-lite"/>
    </source>
</evidence>
<name>A0A9Q1IM60_SYNKA</name>
<organism evidence="2 3">
    <name type="scientific">Synaphobranchus kaupii</name>
    <name type="common">Kaup's arrowtooth eel</name>
    <dbReference type="NCBI Taxonomy" id="118154"/>
    <lineage>
        <taxon>Eukaryota</taxon>
        <taxon>Metazoa</taxon>
        <taxon>Chordata</taxon>
        <taxon>Craniata</taxon>
        <taxon>Vertebrata</taxon>
        <taxon>Euteleostomi</taxon>
        <taxon>Actinopterygii</taxon>
        <taxon>Neopterygii</taxon>
        <taxon>Teleostei</taxon>
        <taxon>Anguilliformes</taxon>
        <taxon>Synaphobranchidae</taxon>
        <taxon>Synaphobranchus</taxon>
    </lineage>
</organism>
<feature type="region of interest" description="Disordered" evidence="1">
    <location>
        <begin position="48"/>
        <end position="69"/>
    </location>
</feature>
<keyword evidence="3" id="KW-1185">Reference proteome</keyword>
<sequence length="103" mass="10965">MNTERSALATWRCALATRVQTALCNTRGPGLRHFGEEDVAETKGLKTMIPTSTDHYPGRRVPVSSEPVPSASEDDTGLCRCCACQSDSSDQTQACGTNCTPSA</sequence>
<proteinExistence type="predicted"/>
<accession>A0A9Q1IM60</accession>